<gene>
    <name evidence="2" type="ORF">CVN68_22625</name>
</gene>
<accession>A0A2K8MSB4</accession>
<dbReference type="AlphaFoldDB" id="A0A2K8MSB4"/>
<dbReference type="KEGG" id="sphc:CVN68_22625"/>
<keyword evidence="3" id="KW-1185">Reference proteome</keyword>
<reference evidence="2 3" key="1">
    <citation type="submission" date="2017-11" db="EMBL/GenBank/DDBJ databases">
        <title>Complete genome sequence of Sphingomonas sp. Strain Cra20, a psychrotolerant potential plant growth promoting rhizobacteria.</title>
        <authorList>
            <person name="Luo Y."/>
        </authorList>
    </citation>
    <scope>NUCLEOTIDE SEQUENCE [LARGE SCALE GENOMIC DNA]</scope>
    <source>
        <strain evidence="2 3">Cra20</strain>
        <plasmid evidence="2 3">unnamed</plasmid>
    </source>
</reference>
<dbReference type="RefSeq" id="WP_100284695.1">
    <property type="nucleotide sequence ID" value="NZ_CP024924.1"/>
</dbReference>
<evidence type="ECO:0000313" key="2">
    <source>
        <dbReference type="EMBL" id="ATY34909.1"/>
    </source>
</evidence>
<evidence type="ECO:0000256" key="1">
    <source>
        <dbReference type="SAM" id="SignalP"/>
    </source>
</evidence>
<organism evidence="2 3">
    <name type="scientific">Sphingomonas psychrotolerans</name>
    <dbReference type="NCBI Taxonomy" id="1327635"/>
    <lineage>
        <taxon>Bacteria</taxon>
        <taxon>Pseudomonadati</taxon>
        <taxon>Pseudomonadota</taxon>
        <taxon>Alphaproteobacteria</taxon>
        <taxon>Sphingomonadales</taxon>
        <taxon>Sphingomonadaceae</taxon>
        <taxon>Sphingomonas</taxon>
    </lineage>
</organism>
<protein>
    <submittedName>
        <fullName evidence="2">Uncharacterized protein</fullName>
    </submittedName>
</protein>
<evidence type="ECO:0000313" key="3">
    <source>
        <dbReference type="Proteomes" id="UP000229081"/>
    </source>
</evidence>
<keyword evidence="1" id="KW-0732">Signal</keyword>
<dbReference type="Proteomes" id="UP000229081">
    <property type="component" value="Plasmid unnamed"/>
</dbReference>
<dbReference type="EMBL" id="CP024924">
    <property type="protein sequence ID" value="ATY34909.1"/>
    <property type="molecule type" value="Genomic_DNA"/>
</dbReference>
<name>A0A2K8MSB4_9SPHN</name>
<geneLocation type="plasmid" evidence="2 3">
    <name>unnamed</name>
</geneLocation>
<feature type="signal peptide" evidence="1">
    <location>
        <begin position="1"/>
        <end position="21"/>
    </location>
</feature>
<sequence>MTLRILFAAALLFLPTTFVSAQGFATRDLASLAKDMERVLGPHFISRTEDGQVALSCLSCPSSPIVGVALGRQNDGTEQRVREGKTTIQQLRAQCRARDPSCELTALNVAPAVGWITSYRMGSMAGATAVIIRDGDVLTIRSLSEDPAIARANAVKMTSFAHQIIGK</sequence>
<dbReference type="OrthoDB" id="7572866at2"/>
<feature type="chain" id="PRO_5014927235" evidence="1">
    <location>
        <begin position="22"/>
        <end position="167"/>
    </location>
</feature>
<proteinExistence type="predicted"/>
<keyword evidence="2" id="KW-0614">Plasmid</keyword>